<evidence type="ECO:0000313" key="4">
    <source>
        <dbReference type="Proteomes" id="UP000824087"/>
    </source>
</evidence>
<evidence type="ECO:0000259" key="2">
    <source>
        <dbReference type="Pfam" id="PF20990"/>
    </source>
</evidence>
<feature type="transmembrane region" description="Helical" evidence="1">
    <location>
        <begin position="92"/>
        <end position="109"/>
    </location>
</feature>
<protein>
    <submittedName>
        <fullName evidence="3">DUF2207 domain-containing protein</fullName>
    </submittedName>
</protein>
<proteinExistence type="predicted"/>
<name>A0A9D1L369_9BACT</name>
<keyword evidence="1" id="KW-0472">Membrane</keyword>
<comment type="caution">
    <text evidence="3">The sequence shown here is derived from an EMBL/GenBank/DDBJ whole genome shotgun (WGS) entry which is preliminary data.</text>
</comment>
<feature type="domain" description="Predicted membrane protein YciQ-like C-terminal" evidence="2">
    <location>
        <begin position="124"/>
        <end position="356"/>
    </location>
</feature>
<accession>A0A9D1L369</accession>
<organism evidence="3 4">
    <name type="scientific">Candidatus Fimihabitans intestinipullorum</name>
    <dbReference type="NCBI Taxonomy" id="2840820"/>
    <lineage>
        <taxon>Bacteria</taxon>
        <taxon>Bacillati</taxon>
        <taxon>Mycoplasmatota</taxon>
        <taxon>Mycoplasmatota incertae sedis</taxon>
        <taxon>Candidatus Fimihabitans</taxon>
    </lineage>
</organism>
<dbReference type="Pfam" id="PF20990">
    <property type="entry name" value="DUF2207_C"/>
    <property type="match status" value="1"/>
</dbReference>
<reference evidence="3" key="1">
    <citation type="submission" date="2020-10" db="EMBL/GenBank/DDBJ databases">
        <authorList>
            <person name="Gilroy R."/>
        </authorList>
    </citation>
    <scope>NUCLEOTIDE SEQUENCE</scope>
    <source>
        <strain evidence="3">CHK197-8231</strain>
    </source>
</reference>
<keyword evidence="1" id="KW-0812">Transmembrane</keyword>
<gene>
    <name evidence="3" type="ORF">IAD49_01805</name>
</gene>
<sequence length="368" mass="42669">MRYKIILKIGIALLFLIVTFCEMYPLVRPIQESYETSGESSMSDFLYQSIVEEWSKDPEYDSKEIPDKTTALVLMTIGVIIETGSRVIKKYIWLWMIVLGAYLGLNKYLKTKFNKNDFHRYQGYFREILSEYSVDVLSYIDQFQFHYPSIIAAMILQLQKKGLVDIVDHKLVRKEKQIKITASEEYLLNHIVDGKMVISKSQFEEQVKQEAADQKLVKKFKLKSFETGLFIMCVIALIAIEAVLELAAMPGVIILVIGMLTLSQIIMMIGACVLIMIPVFVLLFIGTVILSEIVFFIKYKINSDVRSRRGEKINTHLEGLKNFLKDFSALDERTQEQLVLWDEYLIYSVLFEQNKKITAEYEKYISLN</sequence>
<dbReference type="InterPro" id="IPR048389">
    <property type="entry name" value="YciQ-like_C"/>
</dbReference>
<dbReference type="AlphaFoldDB" id="A0A9D1L369"/>
<feature type="transmembrane region" description="Helical" evidence="1">
    <location>
        <begin position="229"/>
        <end position="260"/>
    </location>
</feature>
<evidence type="ECO:0000256" key="1">
    <source>
        <dbReference type="SAM" id="Phobius"/>
    </source>
</evidence>
<keyword evidence="1" id="KW-1133">Transmembrane helix</keyword>
<dbReference type="Proteomes" id="UP000824087">
    <property type="component" value="Unassembled WGS sequence"/>
</dbReference>
<feature type="transmembrane region" description="Helical" evidence="1">
    <location>
        <begin position="5"/>
        <end position="27"/>
    </location>
</feature>
<feature type="transmembrane region" description="Helical" evidence="1">
    <location>
        <begin position="266"/>
        <end position="299"/>
    </location>
</feature>
<evidence type="ECO:0000313" key="3">
    <source>
        <dbReference type="EMBL" id="HIU22296.1"/>
    </source>
</evidence>
<reference evidence="3" key="2">
    <citation type="journal article" date="2021" name="PeerJ">
        <title>Extensive microbial diversity within the chicken gut microbiome revealed by metagenomics and culture.</title>
        <authorList>
            <person name="Gilroy R."/>
            <person name="Ravi A."/>
            <person name="Getino M."/>
            <person name="Pursley I."/>
            <person name="Horton D.L."/>
            <person name="Alikhan N.F."/>
            <person name="Baker D."/>
            <person name="Gharbi K."/>
            <person name="Hall N."/>
            <person name="Watson M."/>
            <person name="Adriaenssens E.M."/>
            <person name="Foster-Nyarko E."/>
            <person name="Jarju S."/>
            <person name="Secka A."/>
            <person name="Antonio M."/>
            <person name="Oren A."/>
            <person name="Chaudhuri R.R."/>
            <person name="La Ragione R."/>
            <person name="Hildebrand F."/>
            <person name="Pallen M.J."/>
        </authorList>
    </citation>
    <scope>NUCLEOTIDE SEQUENCE</scope>
    <source>
        <strain evidence="3">CHK197-8231</strain>
    </source>
</reference>
<dbReference type="EMBL" id="DVML01000010">
    <property type="protein sequence ID" value="HIU22296.1"/>
    <property type="molecule type" value="Genomic_DNA"/>
</dbReference>